<evidence type="ECO:0000256" key="5">
    <source>
        <dbReference type="RuleBase" id="RU003653"/>
    </source>
</evidence>
<dbReference type="Pfam" id="PF02104">
    <property type="entry name" value="SURF1"/>
    <property type="match status" value="1"/>
</dbReference>
<comment type="caution">
    <text evidence="6">Lacks conserved residue(s) required for the propagation of feature annotation.</text>
</comment>
<gene>
    <name evidence="9" type="ORF">AX774_g8132</name>
</gene>
<comment type="function">
    <text evidence="5">Cotranslationally removes the N-terminal methionine from nascent proteins. The N-terminal methionine is often cleaved when the second residue in the primary sequence is small and uncharged (Met-Ala-, Cys, Gly, Pro, Ser, Thr, or Val).</text>
</comment>
<feature type="compositionally biased region" description="Basic and acidic residues" evidence="7">
    <location>
        <begin position="494"/>
        <end position="506"/>
    </location>
</feature>
<feature type="domain" description="Peptidase M24" evidence="8">
    <location>
        <begin position="225"/>
        <end position="409"/>
    </location>
</feature>
<sequence length="562" mass="62786">MNRFRSIFSNINRQQGGFLNTATRSTRTNKHSTNTIWKPKKASSHNYYSTNSKGKVKSIHNVDESVVDIEHRRKLYSLKTFSLALVPIITFGLGYWQYKRLGWKQDLLDFVNGRIHKPPVVFTGTEGVSSTDIEYLKFRMFGTFDHQNEMRVGPITKDGTLGFNIITPFILDSDGKPTPQDPSLELVPSHIGRPVYSRTGIPSTDFNTSFADTFAPLSESDLLKLKHSCKLAADTLRYSGTLVKEGVTTLEIDTLVRKFIIENEAYPSPLNYYGFPKSICTSINNIVAHGIPDKRKLMDGDIINIDISVYCNGFHGDTSATFCVGNVDQKGLALVEATKKALDIGMNVCGPEVELRQIGNSIENYANEAGYSVNDQYTGHGIGKEFHQNPLIYHFKNDEPGVMKEGMSFMNLSSARSIVGHKNISPDQYDMRIKALTCVDIGDSNTILLKSELPKINKTFGGSTIHQKGSGDSTKVGNELNGQSQTLRNRKNKKDAQPEAEKKKITDPITMFGLLPPKPLKDSQAVFQSSLEEIIELANLQVKLMEKREYVTELKQKLKNLP</sequence>
<dbReference type="InterPro" id="IPR036005">
    <property type="entry name" value="Creatinase/aminopeptidase-like"/>
</dbReference>
<comment type="similarity">
    <text evidence="5">Belongs to the peptidase M24A family.</text>
</comment>
<feature type="compositionally biased region" description="Polar residues" evidence="7">
    <location>
        <begin position="460"/>
        <end position="487"/>
    </location>
</feature>
<feature type="region of interest" description="Disordered" evidence="7">
    <location>
        <begin position="460"/>
        <end position="508"/>
    </location>
</feature>
<dbReference type="PANTHER" id="PTHR43330">
    <property type="entry name" value="METHIONINE AMINOPEPTIDASE"/>
    <property type="match status" value="1"/>
</dbReference>
<dbReference type="PROSITE" id="PS00680">
    <property type="entry name" value="MAP_1"/>
    <property type="match status" value="1"/>
</dbReference>
<dbReference type="InterPro" id="IPR000994">
    <property type="entry name" value="Pept_M24"/>
</dbReference>
<dbReference type="CDD" id="cd06662">
    <property type="entry name" value="SURF1"/>
    <property type="match status" value="1"/>
</dbReference>
<feature type="transmembrane region" description="Helical" evidence="6">
    <location>
        <begin position="80"/>
        <end position="98"/>
    </location>
</feature>
<dbReference type="InterPro" id="IPR001714">
    <property type="entry name" value="Pept_M24_MAP"/>
</dbReference>
<dbReference type="InterPro" id="IPR002994">
    <property type="entry name" value="Surf1/Shy1"/>
</dbReference>
<dbReference type="Gene3D" id="3.90.230.10">
    <property type="entry name" value="Creatinase/methionine aminopeptidase superfamily"/>
    <property type="match status" value="1"/>
</dbReference>
<keyword evidence="4" id="KW-0378">Hydrolase</keyword>
<keyword evidence="6" id="KW-0999">Mitochondrion inner membrane</keyword>
<dbReference type="GO" id="GO:0004239">
    <property type="term" value="F:initiator methionyl aminopeptidase activity"/>
    <property type="evidence" value="ECO:0007669"/>
    <property type="project" value="UniProtKB-EC"/>
</dbReference>
<protein>
    <recommendedName>
        <fullName evidence="5 6">Multifunctional fusion protein</fullName>
    </recommendedName>
    <domain>
        <recommendedName>
            <fullName evidence="5">Methionine aminopeptidase</fullName>
            <ecNumber evidence="5">3.4.11.18</ecNumber>
        </recommendedName>
    </domain>
    <domain>
        <recommendedName>
            <fullName evidence="6">SURF1-like protein</fullName>
        </recommendedName>
    </domain>
</protein>
<comment type="subcellular location">
    <subcellularLocation>
        <location evidence="6">Mitochondrion inner membrane</location>
        <topology evidence="6">Multi-pass membrane protein</topology>
    </subcellularLocation>
</comment>
<dbReference type="NCBIfam" id="TIGR00500">
    <property type="entry name" value="met_pdase_I"/>
    <property type="match status" value="1"/>
</dbReference>
<evidence type="ECO:0000313" key="9">
    <source>
        <dbReference type="EMBL" id="OMH78476.1"/>
    </source>
</evidence>
<evidence type="ECO:0000256" key="1">
    <source>
        <dbReference type="ARBA" id="ARBA00022438"/>
    </source>
</evidence>
<organism evidence="9 10">
    <name type="scientific">Zancudomyces culisetae</name>
    <name type="common">Gut fungus</name>
    <name type="synonym">Smittium culisetae</name>
    <dbReference type="NCBI Taxonomy" id="1213189"/>
    <lineage>
        <taxon>Eukaryota</taxon>
        <taxon>Fungi</taxon>
        <taxon>Fungi incertae sedis</taxon>
        <taxon>Zoopagomycota</taxon>
        <taxon>Kickxellomycotina</taxon>
        <taxon>Harpellomycetes</taxon>
        <taxon>Harpellales</taxon>
        <taxon>Legeriomycetaceae</taxon>
        <taxon>Zancudomyces</taxon>
    </lineage>
</organism>
<dbReference type="PRINTS" id="PR00599">
    <property type="entry name" value="MAPEPTIDASE"/>
</dbReference>
<evidence type="ECO:0000256" key="2">
    <source>
        <dbReference type="ARBA" id="ARBA00022670"/>
    </source>
</evidence>
<evidence type="ECO:0000256" key="6">
    <source>
        <dbReference type="RuleBase" id="RU363076"/>
    </source>
</evidence>
<evidence type="ECO:0000256" key="7">
    <source>
        <dbReference type="SAM" id="MobiDB-lite"/>
    </source>
</evidence>
<comment type="similarity">
    <text evidence="6">Belongs to the SURF1 family.</text>
</comment>
<keyword evidence="6" id="KW-0812">Transmembrane</keyword>
<name>A0A1R1PBY3_ZANCU</name>
<reference evidence="10" key="1">
    <citation type="submission" date="2017-01" db="EMBL/GenBank/DDBJ databases">
        <authorList>
            <person name="Wang Y."/>
            <person name="White M."/>
            <person name="Kvist S."/>
            <person name="Moncalvo J.-M."/>
        </authorList>
    </citation>
    <scope>NUCLEOTIDE SEQUENCE [LARGE SCALE GENOMIC DNA]</scope>
    <source>
        <strain evidence="10">COL-18-3</strain>
    </source>
</reference>
<evidence type="ECO:0000256" key="4">
    <source>
        <dbReference type="ARBA" id="ARBA00022801"/>
    </source>
</evidence>
<comment type="function">
    <text evidence="6">Probably involved in the biogenesis of the COX complex.</text>
</comment>
<dbReference type="EC" id="3.4.11.18" evidence="5"/>
<keyword evidence="2 5" id="KW-0645">Protease</keyword>
<dbReference type="PANTHER" id="PTHR43330:SF8">
    <property type="entry name" value="METHIONINE AMINOPEPTIDASE 1D, MITOCHONDRIAL"/>
    <property type="match status" value="1"/>
</dbReference>
<proteinExistence type="inferred from homology"/>
<evidence type="ECO:0000256" key="3">
    <source>
        <dbReference type="ARBA" id="ARBA00022723"/>
    </source>
</evidence>
<keyword evidence="6" id="KW-0496">Mitochondrion</keyword>
<comment type="catalytic activity">
    <reaction evidence="5">
        <text>Release of N-terminal amino acids, preferentially methionine, from peptides and arylamides.</text>
        <dbReference type="EC" id="3.4.11.18"/>
    </reaction>
</comment>
<keyword evidence="3 5" id="KW-0479">Metal-binding</keyword>
<dbReference type="AlphaFoldDB" id="A0A1R1PBY3"/>
<dbReference type="InterPro" id="IPR002467">
    <property type="entry name" value="Pept_M24A_MAP1"/>
</dbReference>
<dbReference type="GO" id="GO:0005743">
    <property type="term" value="C:mitochondrial inner membrane"/>
    <property type="evidence" value="ECO:0007669"/>
    <property type="project" value="UniProtKB-SubCell"/>
</dbReference>
<dbReference type="CDD" id="cd01086">
    <property type="entry name" value="MetAP1"/>
    <property type="match status" value="1"/>
</dbReference>
<dbReference type="GO" id="GO:0006508">
    <property type="term" value="P:proteolysis"/>
    <property type="evidence" value="ECO:0007669"/>
    <property type="project" value="UniProtKB-KW"/>
</dbReference>
<dbReference type="Pfam" id="PF00557">
    <property type="entry name" value="Peptidase_M24"/>
    <property type="match status" value="1"/>
</dbReference>
<dbReference type="GO" id="GO:0070072">
    <property type="term" value="P:vacuolar proton-transporting V-type ATPase complex assembly"/>
    <property type="evidence" value="ECO:0007669"/>
    <property type="project" value="InterPro"/>
</dbReference>
<keyword evidence="6" id="KW-0472">Membrane</keyword>
<evidence type="ECO:0000313" key="10">
    <source>
        <dbReference type="Proteomes" id="UP000188320"/>
    </source>
</evidence>
<dbReference type="GO" id="GO:0046872">
    <property type="term" value="F:metal ion binding"/>
    <property type="evidence" value="ECO:0007669"/>
    <property type="project" value="UniProtKB-KW"/>
</dbReference>
<comment type="cofactor">
    <cofactor evidence="5">
        <name>Co(2+)</name>
        <dbReference type="ChEBI" id="CHEBI:48828"/>
    </cofactor>
    <cofactor evidence="5">
        <name>Zn(2+)</name>
        <dbReference type="ChEBI" id="CHEBI:29105"/>
    </cofactor>
    <cofactor evidence="5">
        <name>Mn(2+)</name>
        <dbReference type="ChEBI" id="CHEBI:29035"/>
    </cofactor>
    <cofactor evidence="5">
        <name>Fe(2+)</name>
        <dbReference type="ChEBI" id="CHEBI:29033"/>
    </cofactor>
    <text evidence="5">Binds 2 divalent metal cations per subunit. Has a high-affinity and a low affinity metal-binding site. The true nature of the physiological cofactor is under debate. The enzyme is active with cobalt, zinc, manganese or divalent iron ions.</text>
</comment>
<keyword evidence="10" id="KW-1185">Reference proteome</keyword>
<evidence type="ECO:0000259" key="8">
    <source>
        <dbReference type="Pfam" id="PF00557"/>
    </source>
</evidence>
<dbReference type="EMBL" id="LSSK01001918">
    <property type="protein sequence ID" value="OMH78476.1"/>
    <property type="molecule type" value="Genomic_DNA"/>
</dbReference>
<keyword evidence="6" id="KW-1133">Transmembrane helix</keyword>
<dbReference type="GO" id="GO:0070006">
    <property type="term" value="F:metalloaminopeptidase activity"/>
    <property type="evidence" value="ECO:0007669"/>
    <property type="project" value="InterPro"/>
</dbReference>
<dbReference type="Proteomes" id="UP000188320">
    <property type="component" value="Unassembled WGS sequence"/>
</dbReference>
<keyword evidence="1 5" id="KW-0031">Aminopeptidase</keyword>
<dbReference type="OrthoDB" id="10040024at2759"/>
<dbReference type="PROSITE" id="PS50895">
    <property type="entry name" value="SURF1"/>
    <property type="match status" value="1"/>
</dbReference>
<comment type="caution">
    <text evidence="9">The sequence shown here is derived from an EMBL/GenBank/DDBJ whole genome shotgun (WGS) entry which is preliminary data.</text>
</comment>
<dbReference type="SUPFAM" id="SSF55920">
    <property type="entry name" value="Creatinase/aminopeptidase"/>
    <property type="match status" value="1"/>
</dbReference>
<accession>A0A1R1PBY3</accession>